<reference evidence="1" key="3">
    <citation type="journal article" date="2017" name="Nature">
        <title>Genome sequence of the progenitor of the wheat D genome Aegilops tauschii.</title>
        <authorList>
            <person name="Luo M.C."/>
            <person name="Gu Y.Q."/>
            <person name="Puiu D."/>
            <person name="Wang H."/>
            <person name="Twardziok S.O."/>
            <person name="Deal K.R."/>
            <person name="Huo N."/>
            <person name="Zhu T."/>
            <person name="Wang L."/>
            <person name="Wang Y."/>
            <person name="McGuire P.E."/>
            <person name="Liu S."/>
            <person name="Long H."/>
            <person name="Ramasamy R.K."/>
            <person name="Rodriguez J.C."/>
            <person name="Van S.L."/>
            <person name="Yuan L."/>
            <person name="Wang Z."/>
            <person name="Xia Z."/>
            <person name="Xiao L."/>
            <person name="Anderson O.D."/>
            <person name="Ouyang S."/>
            <person name="Liang Y."/>
            <person name="Zimin A.V."/>
            <person name="Pertea G."/>
            <person name="Qi P."/>
            <person name="Bennetzen J.L."/>
            <person name="Dai X."/>
            <person name="Dawson M.W."/>
            <person name="Muller H.G."/>
            <person name="Kugler K."/>
            <person name="Rivarola-Duarte L."/>
            <person name="Spannagl M."/>
            <person name="Mayer K.F.X."/>
            <person name="Lu F.H."/>
            <person name="Bevan M.W."/>
            <person name="Leroy P."/>
            <person name="Li P."/>
            <person name="You F.M."/>
            <person name="Sun Q."/>
            <person name="Liu Z."/>
            <person name="Lyons E."/>
            <person name="Wicker T."/>
            <person name="Salzberg S.L."/>
            <person name="Devos K.M."/>
            <person name="Dvorak J."/>
        </authorList>
    </citation>
    <scope>NUCLEOTIDE SEQUENCE [LARGE SCALE GENOMIC DNA]</scope>
    <source>
        <strain evidence="1">cv. AL8/78</strain>
    </source>
</reference>
<organism evidence="1 2">
    <name type="scientific">Aegilops tauschii subsp. strangulata</name>
    <name type="common">Goatgrass</name>
    <dbReference type="NCBI Taxonomy" id="200361"/>
    <lineage>
        <taxon>Eukaryota</taxon>
        <taxon>Viridiplantae</taxon>
        <taxon>Streptophyta</taxon>
        <taxon>Embryophyta</taxon>
        <taxon>Tracheophyta</taxon>
        <taxon>Spermatophyta</taxon>
        <taxon>Magnoliopsida</taxon>
        <taxon>Liliopsida</taxon>
        <taxon>Poales</taxon>
        <taxon>Poaceae</taxon>
        <taxon>BOP clade</taxon>
        <taxon>Pooideae</taxon>
        <taxon>Triticodae</taxon>
        <taxon>Triticeae</taxon>
        <taxon>Triticinae</taxon>
        <taxon>Aegilops</taxon>
    </lineage>
</organism>
<dbReference type="AlphaFoldDB" id="A0A453SH84"/>
<dbReference type="Proteomes" id="UP000015105">
    <property type="component" value="Chromosome 7D"/>
</dbReference>
<reference evidence="2" key="2">
    <citation type="journal article" date="2017" name="Nat. Plants">
        <title>The Aegilops tauschii genome reveals multiple impacts of transposons.</title>
        <authorList>
            <person name="Zhao G."/>
            <person name="Zou C."/>
            <person name="Li K."/>
            <person name="Wang K."/>
            <person name="Li T."/>
            <person name="Gao L."/>
            <person name="Zhang X."/>
            <person name="Wang H."/>
            <person name="Yang Z."/>
            <person name="Liu X."/>
            <person name="Jiang W."/>
            <person name="Mao L."/>
            <person name="Kong X."/>
            <person name="Jiao Y."/>
            <person name="Jia J."/>
        </authorList>
    </citation>
    <scope>NUCLEOTIDE SEQUENCE [LARGE SCALE GENOMIC DNA]</scope>
    <source>
        <strain evidence="2">cv. AL8/78</strain>
    </source>
</reference>
<reference evidence="1" key="5">
    <citation type="journal article" date="2021" name="G3 (Bethesda)">
        <title>Aegilops tauschii genome assembly Aet v5.0 features greater sequence contiguity and improved annotation.</title>
        <authorList>
            <person name="Wang L."/>
            <person name="Zhu T."/>
            <person name="Rodriguez J.C."/>
            <person name="Deal K.R."/>
            <person name="Dubcovsky J."/>
            <person name="McGuire P.E."/>
            <person name="Lux T."/>
            <person name="Spannagl M."/>
            <person name="Mayer K.F.X."/>
            <person name="Baldrich P."/>
            <person name="Meyers B.C."/>
            <person name="Huo N."/>
            <person name="Gu Y.Q."/>
            <person name="Zhou H."/>
            <person name="Devos K.M."/>
            <person name="Bennetzen J.L."/>
            <person name="Unver T."/>
            <person name="Budak H."/>
            <person name="Gulick P.J."/>
            <person name="Galiba G."/>
            <person name="Kalapos B."/>
            <person name="Nelson D.R."/>
            <person name="Li P."/>
            <person name="You F.M."/>
            <person name="Luo M.C."/>
            <person name="Dvorak J."/>
        </authorList>
    </citation>
    <scope>NUCLEOTIDE SEQUENCE [LARGE SCALE GENOMIC DNA]</scope>
    <source>
        <strain evidence="1">cv. AL8/78</strain>
    </source>
</reference>
<reference evidence="1" key="4">
    <citation type="submission" date="2019-03" db="UniProtKB">
        <authorList>
            <consortium name="EnsemblPlants"/>
        </authorList>
    </citation>
    <scope>IDENTIFICATION</scope>
</reference>
<accession>A0A453SH84</accession>
<evidence type="ECO:0000313" key="2">
    <source>
        <dbReference type="Proteomes" id="UP000015105"/>
    </source>
</evidence>
<sequence>WGKRYYIQTIVMSPTESAWPFVLKRRHYPISVNKSQGQSLNKVGLYLHKQVFTMDSYT</sequence>
<evidence type="ECO:0008006" key="3">
    <source>
        <dbReference type="Google" id="ProtNLM"/>
    </source>
</evidence>
<evidence type="ECO:0000313" key="1">
    <source>
        <dbReference type="EnsemblPlants" id="AET7Gv20939700.3"/>
    </source>
</evidence>
<dbReference type="Gramene" id="AET7Gv20939700.3">
    <property type="protein sequence ID" value="AET7Gv20939700.3"/>
    <property type="gene ID" value="AET7Gv20939700"/>
</dbReference>
<proteinExistence type="predicted"/>
<keyword evidence="2" id="KW-1185">Reference proteome</keyword>
<protein>
    <recommendedName>
        <fullName evidence="3">ATP-dependent DNA helicase</fullName>
    </recommendedName>
</protein>
<name>A0A453SH84_AEGTS</name>
<reference evidence="2" key="1">
    <citation type="journal article" date="2014" name="Science">
        <title>Ancient hybridizations among the ancestral genomes of bread wheat.</title>
        <authorList>
            <consortium name="International Wheat Genome Sequencing Consortium,"/>
            <person name="Marcussen T."/>
            <person name="Sandve S.R."/>
            <person name="Heier L."/>
            <person name="Spannagl M."/>
            <person name="Pfeifer M."/>
            <person name="Jakobsen K.S."/>
            <person name="Wulff B.B."/>
            <person name="Steuernagel B."/>
            <person name="Mayer K.F."/>
            <person name="Olsen O.A."/>
        </authorList>
    </citation>
    <scope>NUCLEOTIDE SEQUENCE [LARGE SCALE GENOMIC DNA]</scope>
    <source>
        <strain evidence="2">cv. AL8/78</strain>
    </source>
</reference>
<dbReference type="EnsemblPlants" id="AET7Gv20939700.3">
    <property type="protein sequence ID" value="AET7Gv20939700.3"/>
    <property type="gene ID" value="AET7Gv20939700"/>
</dbReference>